<comment type="caution">
    <text evidence="2">The sequence shown here is derived from an EMBL/GenBank/DDBJ whole genome shotgun (WGS) entry which is preliminary data.</text>
</comment>
<dbReference type="Proteomes" id="UP000215902">
    <property type="component" value="Unassembled WGS sequence"/>
</dbReference>
<feature type="compositionally biased region" description="Low complexity" evidence="1">
    <location>
        <begin position="62"/>
        <end position="76"/>
    </location>
</feature>
<protein>
    <submittedName>
        <fullName evidence="2">Uncharacterized protein</fullName>
    </submittedName>
</protein>
<name>A0A267FAK7_9PLAT</name>
<sequence length="241" mass="25797">MNPDAWLNSSFPEDIGPPPPVYGMSFDPPASGSSQMLYGMMNPEQSQMPDEPLLPPFPQPTEQPFSNNSNNSSSSSGFKPFQNNFMYFEPRHQPPPIPMNPQLMPQSSMFDTGDRQDSGCGWYDDSSLQRLIMDDEMYFGRDGGCGTSGDCGGSRGNGGSGRGGGGGCEAGWLPEDPQRNAWANFDPNATLRPPGMSSATAQPSAWQSGRPGSAPAASCCRISESWPSPDKETDGPPLPAF</sequence>
<gene>
    <name evidence="2" type="ORF">BOX15_Mlig032949g1</name>
</gene>
<proteinExistence type="predicted"/>
<dbReference type="EMBL" id="NIVC01001206">
    <property type="protein sequence ID" value="PAA70788.1"/>
    <property type="molecule type" value="Genomic_DNA"/>
</dbReference>
<keyword evidence="3" id="KW-1185">Reference proteome</keyword>
<evidence type="ECO:0000313" key="3">
    <source>
        <dbReference type="Proteomes" id="UP000215902"/>
    </source>
</evidence>
<feature type="compositionally biased region" description="Pro residues" evidence="1">
    <location>
        <begin position="52"/>
        <end position="61"/>
    </location>
</feature>
<feature type="compositionally biased region" description="Polar residues" evidence="1">
    <location>
        <begin position="197"/>
        <end position="207"/>
    </location>
</feature>
<dbReference type="AlphaFoldDB" id="A0A267FAK7"/>
<accession>A0A267FAK7</accession>
<evidence type="ECO:0000256" key="1">
    <source>
        <dbReference type="SAM" id="MobiDB-lite"/>
    </source>
</evidence>
<evidence type="ECO:0000313" key="2">
    <source>
        <dbReference type="EMBL" id="PAA70788.1"/>
    </source>
</evidence>
<organism evidence="2 3">
    <name type="scientific">Macrostomum lignano</name>
    <dbReference type="NCBI Taxonomy" id="282301"/>
    <lineage>
        <taxon>Eukaryota</taxon>
        <taxon>Metazoa</taxon>
        <taxon>Spiralia</taxon>
        <taxon>Lophotrochozoa</taxon>
        <taxon>Platyhelminthes</taxon>
        <taxon>Rhabditophora</taxon>
        <taxon>Macrostomorpha</taxon>
        <taxon>Macrostomida</taxon>
        <taxon>Macrostomidae</taxon>
        <taxon>Macrostomum</taxon>
    </lineage>
</organism>
<feature type="compositionally biased region" description="Gly residues" evidence="1">
    <location>
        <begin position="156"/>
        <end position="169"/>
    </location>
</feature>
<feature type="region of interest" description="Disordered" evidence="1">
    <location>
        <begin position="156"/>
        <end position="241"/>
    </location>
</feature>
<feature type="region of interest" description="Disordered" evidence="1">
    <location>
        <begin position="1"/>
        <end position="99"/>
    </location>
</feature>
<reference evidence="2 3" key="1">
    <citation type="submission" date="2017-06" db="EMBL/GenBank/DDBJ databases">
        <title>A platform for efficient transgenesis in Macrostomum lignano, a flatworm model organism for stem cell research.</title>
        <authorList>
            <person name="Berezikov E."/>
        </authorList>
    </citation>
    <scope>NUCLEOTIDE SEQUENCE [LARGE SCALE GENOMIC DNA]</scope>
    <source>
        <strain evidence="2">DV1</strain>
        <tissue evidence="2">Whole organism</tissue>
    </source>
</reference>